<feature type="region of interest" description="Disordered" evidence="1">
    <location>
        <begin position="31"/>
        <end position="50"/>
    </location>
</feature>
<accession>A0A423W1N0</accession>
<sequence length="75" mass="7934">MAPAFVPSVSQKSWKAHSFAKSLDASAPAFRAKSSKTLPDTGKTALSPSPELNLRAEAAVFVPEAYTVLDSPSRD</sequence>
<dbReference type="Proteomes" id="UP000284375">
    <property type="component" value="Unassembled WGS sequence"/>
</dbReference>
<organism evidence="2 3">
    <name type="scientific">Cytospora chrysosperma</name>
    <name type="common">Cytospora canker fungus</name>
    <name type="synonym">Sphaeria chrysosperma</name>
    <dbReference type="NCBI Taxonomy" id="252740"/>
    <lineage>
        <taxon>Eukaryota</taxon>
        <taxon>Fungi</taxon>
        <taxon>Dikarya</taxon>
        <taxon>Ascomycota</taxon>
        <taxon>Pezizomycotina</taxon>
        <taxon>Sordariomycetes</taxon>
        <taxon>Sordariomycetidae</taxon>
        <taxon>Diaporthales</taxon>
        <taxon>Cytosporaceae</taxon>
        <taxon>Cytospora</taxon>
    </lineage>
</organism>
<dbReference type="EMBL" id="LJZO01000017">
    <property type="protein sequence ID" value="ROV97259.1"/>
    <property type="molecule type" value="Genomic_DNA"/>
</dbReference>
<proteinExistence type="predicted"/>
<comment type="caution">
    <text evidence="2">The sequence shown here is derived from an EMBL/GenBank/DDBJ whole genome shotgun (WGS) entry which is preliminary data.</text>
</comment>
<reference evidence="2 3" key="1">
    <citation type="submission" date="2015-09" db="EMBL/GenBank/DDBJ databases">
        <title>Host preference determinants of Valsa canker pathogens revealed by comparative genomics.</title>
        <authorList>
            <person name="Yin Z."/>
            <person name="Huang L."/>
        </authorList>
    </citation>
    <scope>NUCLEOTIDE SEQUENCE [LARGE SCALE GENOMIC DNA]</scope>
    <source>
        <strain evidence="2 3">YSFL</strain>
    </source>
</reference>
<protein>
    <submittedName>
        <fullName evidence="2">Uncharacterized protein</fullName>
    </submittedName>
</protein>
<evidence type="ECO:0000313" key="3">
    <source>
        <dbReference type="Proteomes" id="UP000284375"/>
    </source>
</evidence>
<gene>
    <name evidence="2" type="ORF">VSDG_04805</name>
</gene>
<keyword evidence="3" id="KW-1185">Reference proteome</keyword>
<dbReference type="OrthoDB" id="10532643at2759"/>
<evidence type="ECO:0000313" key="2">
    <source>
        <dbReference type="EMBL" id="ROV97259.1"/>
    </source>
</evidence>
<dbReference type="AlphaFoldDB" id="A0A423W1N0"/>
<evidence type="ECO:0000256" key="1">
    <source>
        <dbReference type="SAM" id="MobiDB-lite"/>
    </source>
</evidence>
<name>A0A423W1N0_CYTCH</name>